<dbReference type="AlphaFoldDB" id="A0A0C9XJ35"/>
<dbReference type="HOGENOM" id="CLU_3106742_0_0_1"/>
<gene>
    <name evidence="1" type="ORF">K443DRAFT_4202</name>
</gene>
<evidence type="ECO:0000313" key="1">
    <source>
        <dbReference type="EMBL" id="KIK05021.1"/>
    </source>
</evidence>
<keyword evidence="2" id="KW-1185">Reference proteome</keyword>
<organism evidence="1 2">
    <name type="scientific">Laccaria amethystina LaAM-08-1</name>
    <dbReference type="NCBI Taxonomy" id="1095629"/>
    <lineage>
        <taxon>Eukaryota</taxon>
        <taxon>Fungi</taxon>
        <taxon>Dikarya</taxon>
        <taxon>Basidiomycota</taxon>
        <taxon>Agaricomycotina</taxon>
        <taxon>Agaricomycetes</taxon>
        <taxon>Agaricomycetidae</taxon>
        <taxon>Agaricales</taxon>
        <taxon>Agaricineae</taxon>
        <taxon>Hydnangiaceae</taxon>
        <taxon>Laccaria</taxon>
    </lineage>
</organism>
<reference evidence="1 2" key="1">
    <citation type="submission" date="2014-04" db="EMBL/GenBank/DDBJ databases">
        <authorList>
            <consortium name="DOE Joint Genome Institute"/>
            <person name="Kuo A."/>
            <person name="Kohler A."/>
            <person name="Nagy L.G."/>
            <person name="Floudas D."/>
            <person name="Copeland A."/>
            <person name="Barry K.W."/>
            <person name="Cichocki N."/>
            <person name="Veneault-Fourrey C."/>
            <person name="LaButti K."/>
            <person name="Lindquist E.A."/>
            <person name="Lipzen A."/>
            <person name="Lundell T."/>
            <person name="Morin E."/>
            <person name="Murat C."/>
            <person name="Sun H."/>
            <person name="Tunlid A."/>
            <person name="Henrissat B."/>
            <person name="Grigoriev I.V."/>
            <person name="Hibbett D.S."/>
            <person name="Martin F."/>
            <person name="Nordberg H.P."/>
            <person name="Cantor M.N."/>
            <person name="Hua S.X."/>
        </authorList>
    </citation>
    <scope>NUCLEOTIDE SEQUENCE [LARGE SCALE GENOMIC DNA]</scope>
    <source>
        <strain evidence="1 2">LaAM-08-1</strain>
    </source>
</reference>
<reference evidence="2" key="2">
    <citation type="submission" date="2015-01" db="EMBL/GenBank/DDBJ databases">
        <title>Evolutionary Origins and Diversification of the Mycorrhizal Mutualists.</title>
        <authorList>
            <consortium name="DOE Joint Genome Institute"/>
            <consortium name="Mycorrhizal Genomics Consortium"/>
            <person name="Kohler A."/>
            <person name="Kuo A."/>
            <person name="Nagy L.G."/>
            <person name="Floudas D."/>
            <person name="Copeland A."/>
            <person name="Barry K.W."/>
            <person name="Cichocki N."/>
            <person name="Veneault-Fourrey C."/>
            <person name="LaButti K."/>
            <person name="Lindquist E.A."/>
            <person name="Lipzen A."/>
            <person name="Lundell T."/>
            <person name="Morin E."/>
            <person name="Murat C."/>
            <person name="Riley R."/>
            <person name="Ohm R."/>
            <person name="Sun H."/>
            <person name="Tunlid A."/>
            <person name="Henrissat B."/>
            <person name="Grigoriev I.V."/>
            <person name="Hibbett D.S."/>
            <person name="Martin F."/>
        </authorList>
    </citation>
    <scope>NUCLEOTIDE SEQUENCE [LARGE SCALE GENOMIC DNA]</scope>
    <source>
        <strain evidence="2">LaAM-08-1</strain>
    </source>
</reference>
<sequence>MGYGVWESLVHLAGNRLGGHEKVWVTGGYGLLEVWVKTEATVINSKGINHI</sequence>
<accession>A0A0C9XJ35</accession>
<protein>
    <submittedName>
        <fullName evidence="1">Uncharacterized protein</fullName>
    </submittedName>
</protein>
<evidence type="ECO:0000313" key="2">
    <source>
        <dbReference type="Proteomes" id="UP000054477"/>
    </source>
</evidence>
<name>A0A0C9XJ35_9AGAR</name>
<dbReference type="OrthoDB" id="3032037at2759"/>
<dbReference type="Proteomes" id="UP000054477">
    <property type="component" value="Unassembled WGS sequence"/>
</dbReference>
<proteinExistence type="predicted"/>
<dbReference type="EMBL" id="KN838564">
    <property type="protein sequence ID" value="KIK05021.1"/>
    <property type="molecule type" value="Genomic_DNA"/>
</dbReference>